<dbReference type="Proteomes" id="UP000050996">
    <property type="component" value="Unassembled WGS sequence"/>
</dbReference>
<dbReference type="InterPro" id="IPR014957">
    <property type="entry name" value="IDEAL_dom"/>
</dbReference>
<evidence type="ECO:0000313" key="2">
    <source>
        <dbReference type="EMBL" id="KQL17668.1"/>
    </source>
</evidence>
<feature type="domain" description="IDEAL" evidence="1">
    <location>
        <begin position="54"/>
        <end position="75"/>
    </location>
</feature>
<dbReference type="RefSeq" id="WP_056682130.1">
    <property type="nucleotide sequence ID" value="NZ_LJIX01000006.1"/>
</dbReference>
<dbReference type="AlphaFoldDB" id="A0A0Q3SEI3"/>
<dbReference type="Pfam" id="PF08858">
    <property type="entry name" value="IDEAL"/>
    <property type="match status" value="1"/>
</dbReference>
<reference evidence="2 3" key="1">
    <citation type="submission" date="2015-09" db="EMBL/GenBank/DDBJ databases">
        <title>Genome sequencing project for genomic taxonomy and phylogenomics of Bacillus-like bacteria.</title>
        <authorList>
            <person name="Liu B."/>
            <person name="Wang J."/>
            <person name="Zhu Y."/>
            <person name="Liu G."/>
            <person name="Chen Q."/>
            <person name="Chen Z."/>
            <person name="Lan J."/>
            <person name="Che J."/>
            <person name="Ge C."/>
            <person name="Shi H."/>
            <person name="Pan Z."/>
            <person name="Liu X."/>
        </authorList>
    </citation>
    <scope>NUCLEOTIDE SEQUENCE [LARGE SCALE GENOMIC DNA]</scope>
    <source>
        <strain evidence="2 3">FJAT-18043</strain>
    </source>
</reference>
<evidence type="ECO:0000313" key="3">
    <source>
        <dbReference type="Proteomes" id="UP000050996"/>
    </source>
</evidence>
<dbReference type="PATRIC" id="fig|1637975.4.peg.246"/>
<accession>A0A0Q3SEI3</accession>
<organism evidence="2 3">
    <name type="scientific">Cytobacillus solani</name>
    <dbReference type="NCBI Taxonomy" id="1637975"/>
    <lineage>
        <taxon>Bacteria</taxon>
        <taxon>Bacillati</taxon>
        <taxon>Bacillota</taxon>
        <taxon>Bacilli</taxon>
        <taxon>Bacillales</taxon>
        <taxon>Bacillaceae</taxon>
        <taxon>Cytobacillus</taxon>
    </lineage>
</organism>
<dbReference type="EMBL" id="LJIX01000006">
    <property type="protein sequence ID" value="KQL17668.1"/>
    <property type="molecule type" value="Genomic_DNA"/>
</dbReference>
<evidence type="ECO:0000259" key="1">
    <source>
        <dbReference type="Pfam" id="PF08858"/>
    </source>
</evidence>
<keyword evidence="3" id="KW-1185">Reference proteome</keyword>
<name>A0A0Q3SEI3_9BACI</name>
<protein>
    <recommendedName>
        <fullName evidence="1">IDEAL domain-containing protein</fullName>
    </recommendedName>
</protein>
<comment type="caution">
    <text evidence="2">The sequence shown here is derived from an EMBL/GenBank/DDBJ whole genome shotgun (WGS) entry which is preliminary data.</text>
</comment>
<gene>
    <name evidence="2" type="ORF">AN957_02925</name>
</gene>
<dbReference type="STRING" id="1637975.AN957_02925"/>
<proteinExistence type="predicted"/>
<sequence>MDNKEFDVFSLYMQYMKLMNQSHNAIKKKSIKNTLETTPPGNDEPVVLSKGEYLQLIDLALETDDKKWFLELTQKMQSVAV</sequence>